<sequence>MTFLSTAAQLKARSVFIKTSPTPAKLAESRLVLAALQKFGEVVTFRNLKYDTTNDSPVKGNKAVAIFDTPAAAQSAIDASPLHIPLPSNDGNLTTSTNRSFNAETESSVSTSTPKILTCHLEPSRHNHQSALHRNPFYTSFSKPNRQSEIYLDLVHGARMELRALADVPMARKEFLSRDEKKKTYAWAVRQGAASLMEMYKKGIRGEEGREKVEETDNGAEGLREEEEGGEAVGERKGG</sequence>
<feature type="compositionally biased region" description="Acidic residues" evidence="1">
    <location>
        <begin position="216"/>
        <end position="230"/>
    </location>
</feature>
<evidence type="ECO:0000256" key="1">
    <source>
        <dbReference type="SAM" id="MobiDB-lite"/>
    </source>
</evidence>
<comment type="caution">
    <text evidence="2">The sequence shown here is derived from an EMBL/GenBank/DDBJ whole genome shotgun (WGS) entry which is preliminary data.</text>
</comment>
<dbReference type="EMBL" id="JBFXLQ010000012">
    <property type="protein sequence ID" value="KAL2868821.1"/>
    <property type="molecule type" value="Genomic_DNA"/>
</dbReference>
<accession>A0ABR4LW92</accession>
<keyword evidence="3" id="KW-1185">Reference proteome</keyword>
<proteinExistence type="predicted"/>
<feature type="region of interest" description="Disordered" evidence="1">
    <location>
        <begin position="207"/>
        <end position="239"/>
    </location>
</feature>
<organism evidence="2 3">
    <name type="scientific">Aspergillus lucknowensis</name>
    <dbReference type="NCBI Taxonomy" id="176173"/>
    <lineage>
        <taxon>Eukaryota</taxon>
        <taxon>Fungi</taxon>
        <taxon>Dikarya</taxon>
        <taxon>Ascomycota</taxon>
        <taxon>Pezizomycotina</taxon>
        <taxon>Eurotiomycetes</taxon>
        <taxon>Eurotiomycetidae</taxon>
        <taxon>Eurotiales</taxon>
        <taxon>Aspergillaceae</taxon>
        <taxon>Aspergillus</taxon>
        <taxon>Aspergillus subgen. Nidulantes</taxon>
    </lineage>
</organism>
<evidence type="ECO:0008006" key="4">
    <source>
        <dbReference type="Google" id="ProtNLM"/>
    </source>
</evidence>
<gene>
    <name evidence="2" type="ORF">BJX67DRAFT_38559</name>
</gene>
<dbReference type="RefSeq" id="XP_070887800.1">
    <property type="nucleotide sequence ID" value="XM_071033895.1"/>
</dbReference>
<dbReference type="GeneID" id="98148967"/>
<name>A0ABR4LW92_9EURO</name>
<reference evidence="2 3" key="1">
    <citation type="submission" date="2024-07" db="EMBL/GenBank/DDBJ databases">
        <title>Section-level genome sequencing and comparative genomics of Aspergillus sections Usti and Cavernicolus.</title>
        <authorList>
            <consortium name="Lawrence Berkeley National Laboratory"/>
            <person name="Nybo J.L."/>
            <person name="Vesth T.C."/>
            <person name="Theobald S."/>
            <person name="Frisvad J.C."/>
            <person name="Larsen T.O."/>
            <person name="Kjaerboelling I."/>
            <person name="Rothschild-Mancinelli K."/>
            <person name="Lyhne E.K."/>
            <person name="Kogle M.E."/>
            <person name="Barry K."/>
            <person name="Clum A."/>
            <person name="Na H."/>
            <person name="Ledsgaard L."/>
            <person name="Lin J."/>
            <person name="Lipzen A."/>
            <person name="Kuo A."/>
            <person name="Riley R."/>
            <person name="Mondo S."/>
            <person name="Labutti K."/>
            <person name="Haridas S."/>
            <person name="Pangalinan J."/>
            <person name="Salamov A.A."/>
            <person name="Simmons B.A."/>
            <person name="Magnuson J.K."/>
            <person name="Chen J."/>
            <person name="Drula E."/>
            <person name="Henrissat B."/>
            <person name="Wiebenga A."/>
            <person name="Lubbers R.J."/>
            <person name="Gomes A.C."/>
            <person name="Macurrencykelacurrency M.R."/>
            <person name="Stajich J."/>
            <person name="Grigoriev I.V."/>
            <person name="Mortensen U.H."/>
            <person name="De Vries R.P."/>
            <person name="Baker S.E."/>
            <person name="Andersen M.R."/>
        </authorList>
    </citation>
    <scope>NUCLEOTIDE SEQUENCE [LARGE SCALE GENOMIC DNA]</scope>
    <source>
        <strain evidence="2 3">CBS 449.75</strain>
    </source>
</reference>
<dbReference type="Proteomes" id="UP001610432">
    <property type="component" value="Unassembled WGS sequence"/>
</dbReference>
<evidence type="ECO:0000313" key="3">
    <source>
        <dbReference type="Proteomes" id="UP001610432"/>
    </source>
</evidence>
<evidence type="ECO:0000313" key="2">
    <source>
        <dbReference type="EMBL" id="KAL2868821.1"/>
    </source>
</evidence>
<protein>
    <recommendedName>
        <fullName evidence="4">RRM domain-containing protein</fullName>
    </recommendedName>
</protein>